<dbReference type="SMART" id="SM01328">
    <property type="entry name" value="zf-3CxxC"/>
    <property type="match status" value="1"/>
</dbReference>
<reference evidence="6" key="2">
    <citation type="submission" date="2023-06" db="EMBL/GenBank/DDBJ databases">
        <authorList>
            <consortium name="Lawrence Berkeley National Laboratory"/>
            <person name="Mondo S.J."/>
            <person name="Hensen N."/>
            <person name="Bonometti L."/>
            <person name="Westerberg I."/>
            <person name="Brannstrom I.O."/>
            <person name="Guillou S."/>
            <person name="Cros-Aarteil S."/>
            <person name="Calhoun S."/>
            <person name="Haridas S."/>
            <person name="Kuo A."/>
            <person name="Pangilinan J."/>
            <person name="Riley R."/>
            <person name="Labutti K."/>
            <person name="Andreopoulos B."/>
            <person name="Lipzen A."/>
            <person name="Chen C."/>
            <person name="Yanf M."/>
            <person name="Daum C."/>
            <person name="Ng V."/>
            <person name="Clum A."/>
            <person name="Steindorff A."/>
            <person name="Ohm R."/>
            <person name="Martin F."/>
            <person name="Silar P."/>
            <person name="Natvig D."/>
            <person name="Lalanne C."/>
            <person name="Gautier V."/>
            <person name="Ament-Velasquez S.L."/>
            <person name="Kruys A."/>
            <person name="Hutchinson M.I."/>
            <person name="Powell A.J."/>
            <person name="Barry K."/>
            <person name="Miller A.N."/>
            <person name="Grigoriev I.V."/>
            <person name="Debuchy R."/>
            <person name="Gladieux P."/>
            <person name="Thoren M.H."/>
            <person name="Johannesson H."/>
        </authorList>
    </citation>
    <scope>NUCLEOTIDE SEQUENCE</scope>
    <source>
        <strain evidence="6">PSN324</strain>
    </source>
</reference>
<evidence type="ECO:0000313" key="7">
    <source>
        <dbReference type="Proteomes" id="UP001321749"/>
    </source>
</evidence>
<dbReference type="AlphaFoldDB" id="A0AAV9HHW9"/>
<feature type="compositionally biased region" description="Basic residues" evidence="4">
    <location>
        <begin position="1"/>
        <end position="10"/>
    </location>
</feature>
<keyword evidence="7" id="KW-1185">Reference proteome</keyword>
<evidence type="ECO:0000256" key="4">
    <source>
        <dbReference type="SAM" id="MobiDB-lite"/>
    </source>
</evidence>
<evidence type="ECO:0000256" key="3">
    <source>
        <dbReference type="ARBA" id="ARBA00022833"/>
    </source>
</evidence>
<protein>
    <submittedName>
        <fullName evidence="6">Zinc-binding domain-containing protein</fullName>
    </submittedName>
</protein>
<evidence type="ECO:0000256" key="2">
    <source>
        <dbReference type="ARBA" id="ARBA00022771"/>
    </source>
</evidence>
<sequence length="229" mass="24911">MPSKGKKGKAKSGSVSQPAVPPPTAPILSTAYLFPGFHDDVLKALSDDGVPDLALPEFNLVGTEDDATHIYNSTIQADFQCINPSCKKTGWASGVVSITIRRFPDKSYNAVVYNQRCKRCEQLGFMIPNGTYTARVSYRLKKWMGWRMDPPPYHGEGGVRTTRGPHEEKLCEGCKAGVCENLEAKAGKLQGETEGARRLATLEREPDIAELEALMMAFALAGRAGPPPL</sequence>
<proteinExistence type="predicted"/>
<dbReference type="Pfam" id="PF13695">
    <property type="entry name" value="Zn_ribbon_3CxxC"/>
    <property type="match status" value="1"/>
</dbReference>
<feature type="region of interest" description="Disordered" evidence="4">
    <location>
        <begin position="1"/>
        <end position="22"/>
    </location>
</feature>
<reference evidence="6" key="1">
    <citation type="journal article" date="2023" name="Mol. Phylogenet. Evol.">
        <title>Genome-scale phylogeny and comparative genomics of the fungal order Sordariales.</title>
        <authorList>
            <person name="Hensen N."/>
            <person name="Bonometti L."/>
            <person name="Westerberg I."/>
            <person name="Brannstrom I.O."/>
            <person name="Guillou S."/>
            <person name="Cros-Aarteil S."/>
            <person name="Calhoun S."/>
            <person name="Haridas S."/>
            <person name="Kuo A."/>
            <person name="Mondo S."/>
            <person name="Pangilinan J."/>
            <person name="Riley R."/>
            <person name="LaButti K."/>
            <person name="Andreopoulos B."/>
            <person name="Lipzen A."/>
            <person name="Chen C."/>
            <person name="Yan M."/>
            <person name="Daum C."/>
            <person name="Ng V."/>
            <person name="Clum A."/>
            <person name="Steindorff A."/>
            <person name="Ohm R.A."/>
            <person name="Martin F."/>
            <person name="Silar P."/>
            <person name="Natvig D.O."/>
            <person name="Lalanne C."/>
            <person name="Gautier V."/>
            <person name="Ament-Velasquez S.L."/>
            <person name="Kruys A."/>
            <person name="Hutchinson M.I."/>
            <person name="Powell A.J."/>
            <person name="Barry K."/>
            <person name="Miller A.N."/>
            <person name="Grigoriev I.V."/>
            <person name="Debuchy R."/>
            <person name="Gladieux P."/>
            <person name="Hiltunen Thoren M."/>
            <person name="Johannesson H."/>
        </authorList>
    </citation>
    <scope>NUCLEOTIDE SEQUENCE</scope>
    <source>
        <strain evidence="6">PSN324</strain>
    </source>
</reference>
<evidence type="ECO:0000259" key="5">
    <source>
        <dbReference type="SMART" id="SM01328"/>
    </source>
</evidence>
<feature type="domain" description="3CxxC-type" evidence="5">
    <location>
        <begin position="74"/>
        <end position="177"/>
    </location>
</feature>
<dbReference type="Proteomes" id="UP001321749">
    <property type="component" value="Unassembled WGS sequence"/>
</dbReference>
<dbReference type="GO" id="GO:0008270">
    <property type="term" value="F:zinc ion binding"/>
    <property type="evidence" value="ECO:0007669"/>
    <property type="project" value="UniProtKB-KW"/>
</dbReference>
<keyword evidence="3" id="KW-0862">Zinc</keyword>
<organism evidence="6 7">
    <name type="scientific">Cladorrhinum samala</name>
    <dbReference type="NCBI Taxonomy" id="585594"/>
    <lineage>
        <taxon>Eukaryota</taxon>
        <taxon>Fungi</taxon>
        <taxon>Dikarya</taxon>
        <taxon>Ascomycota</taxon>
        <taxon>Pezizomycotina</taxon>
        <taxon>Sordariomycetes</taxon>
        <taxon>Sordariomycetidae</taxon>
        <taxon>Sordariales</taxon>
        <taxon>Podosporaceae</taxon>
        <taxon>Cladorrhinum</taxon>
    </lineage>
</organism>
<evidence type="ECO:0000313" key="6">
    <source>
        <dbReference type="EMBL" id="KAK4458661.1"/>
    </source>
</evidence>
<evidence type="ECO:0000256" key="1">
    <source>
        <dbReference type="ARBA" id="ARBA00022723"/>
    </source>
</evidence>
<keyword evidence="2" id="KW-0863">Zinc-finger</keyword>
<keyword evidence="1" id="KW-0479">Metal-binding</keyword>
<name>A0AAV9HHW9_9PEZI</name>
<dbReference type="EMBL" id="MU865061">
    <property type="protein sequence ID" value="KAK4458661.1"/>
    <property type="molecule type" value="Genomic_DNA"/>
</dbReference>
<accession>A0AAV9HHW9</accession>
<dbReference type="InterPro" id="IPR027377">
    <property type="entry name" value="ZAR1/RTP1-5-like_Znf-3CxxC"/>
</dbReference>
<comment type="caution">
    <text evidence="6">The sequence shown here is derived from an EMBL/GenBank/DDBJ whole genome shotgun (WGS) entry which is preliminary data.</text>
</comment>
<gene>
    <name evidence="6" type="ORF">QBC42DRAFT_20377</name>
</gene>